<name>A0A0P6W0Y7_9HYPH</name>
<dbReference type="Gene3D" id="3.40.190.10">
    <property type="entry name" value="Periplasmic binding protein-like II"/>
    <property type="match status" value="2"/>
</dbReference>
<feature type="domain" description="Solute-binding protein family 3/N-terminal" evidence="3">
    <location>
        <begin position="31"/>
        <end position="262"/>
    </location>
</feature>
<evidence type="ECO:0000259" key="3">
    <source>
        <dbReference type="SMART" id="SM00062"/>
    </source>
</evidence>
<dbReference type="OrthoDB" id="176845at2"/>
<feature type="chain" id="PRO_5006131990" description="Solute-binding protein family 3/N-terminal domain-containing protein" evidence="2">
    <location>
        <begin position="21"/>
        <end position="275"/>
    </location>
</feature>
<dbReference type="InterPro" id="IPR022448">
    <property type="entry name" value="Quinoprotein_dehydrogenase"/>
</dbReference>
<evidence type="ECO:0000256" key="1">
    <source>
        <dbReference type="ARBA" id="ARBA00022729"/>
    </source>
</evidence>
<feature type="signal peptide" evidence="2">
    <location>
        <begin position="1"/>
        <end position="20"/>
    </location>
</feature>
<dbReference type="PANTHER" id="PTHR35936">
    <property type="entry name" value="MEMBRANE-BOUND LYTIC MUREIN TRANSGLYCOSYLASE F"/>
    <property type="match status" value="1"/>
</dbReference>
<dbReference type="PANTHER" id="PTHR35936:SF17">
    <property type="entry name" value="ARGININE-BINDING EXTRACELLULAR PROTEIN ARTP"/>
    <property type="match status" value="1"/>
</dbReference>
<proteinExistence type="predicted"/>
<dbReference type="SUPFAM" id="SSF53850">
    <property type="entry name" value="Periplasmic binding protein-like II"/>
    <property type="match status" value="1"/>
</dbReference>
<dbReference type="RefSeq" id="WP_054357943.1">
    <property type="nucleotide sequence ID" value="NZ_LJYW01000001.1"/>
</dbReference>
<reference evidence="4 5" key="1">
    <citation type="submission" date="2015-09" db="EMBL/GenBank/DDBJ databases">
        <authorList>
            <person name="Jackson K.R."/>
            <person name="Lunt B.L."/>
            <person name="Fisher J.N.B."/>
            <person name="Gardner A.V."/>
            <person name="Bailey M.E."/>
            <person name="Deus L.M."/>
            <person name="Earl A.S."/>
            <person name="Gibby P.D."/>
            <person name="Hartmann K.A."/>
            <person name="Liu J.E."/>
            <person name="Manci A.M."/>
            <person name="Nielsen D.A."/>
            <person name="Solomon M.B."/>
            <person name="Breakwell D.P."/>
            <person name="Burnett S.H."/>
            <person name="Grose J.H."/>
        </authorList>
    </citation>
    <scope>NUCLEOTIDE SEQUENCE [LARGE SCALE GENOMIC DNA]</scope>
    <source>
        <strain evidence="4 5">16</strain>
    </source>
</reference>
<evidence type="ECO:0000313" key="5">
    <source>
        <dbReference type="Proteomes" id="UP000048984"/>
    </source>
</evidence>
<organism evidence="4 5">
    <name type="scientific">Prosthecodimorpha hirschii</name>
    <dbReference type="NCBI Taxonomy" id="665126"/>
    <lineage>
        <taxon>Bacteria</taxon>
        <taxon>Pseudomonadati</taxon>
        <taxon>Pseudomonadota</taxon>
        <taxon>Alphaproteobacteria</taxon>
        <taxon>Hyphomicrobiales</taxon>
        <taxon>Ancalomicrobiaceae</taxon>
        <taxon>Prosthecodimorpha</taxon>
    </lineage>
</organism>
<dbReference type="EMBL" id="LJYW01000001">
    <property type="protein sequence ID" value="KPL51780.1"/>
    <property type="molecule type" value="Genomic_DNA"/>
</dbReference>
<dbReference type="AlphaFoldDB" id="A0A0P6W0Y7"/>
<gene>
    <name evidence="4" type="ORF">ABB55_05665</name>
</gene>
<sequence>MNSRIAACLLVALSPLPAAAQQRPAVVSDEAFRVCGDPANMPFSNRDEGGFENKIAELIAAEVKLPLRYFWMPQGPGFVRNTLGTKLCDVIIGYASGADPVQNTNAYYKSAFVLVTKTGGPLDGVDRLSDERLKDKRIGLIAATPPSDYMLRYGLLPKAKSYPLIVDRRYDSPAEAMISDIVSGEIDAGILWGPNGGWFARQASAPLTVTALTHETNGPPMSFRITFGIRHGELEWKRRLNELIAGRQGEIDKILLGYGVPLLDDQDRPITKPRS</sequence>
<evidence type="ECO:0000313" key="4">
    <source>
        <dbReference type="EMBL" id="KPL51780.1"/>
    </source>
</evidence>
<dbReference type="NCBIfam" id="TIGR03871">
    <property type="entry name" value="ABC_peri_MoxJ_2"/>
    <property type="match status" value="1"/>
</dbReference>
<keyword evidence="5" id="KW-1185">Reference proteome</keyword>
<comment type="caution">
    <text evidence="4">The sequence shown here is derived from an EMBL/GenBank/DDBJ whole genome shotgun (WGS) entry which is preliminary data.</text>
</comment>
<dbReference type="STRING" id="665126.ABB55_05665"/>
<dbReference type="SMART" id="SM00062">
    <property type="entry name" value="PBPb"/>
    <property type="match status" value="1"/>
</dbReference>
<evidence type="ECO:0000256" key="2">
    <source>
        <dbReference type="SAM" id="SignalP"/>
    </source>
</evidence>
<keyword evidence="1 2" id="KW-0732">Signal</keyword>
<dbReference type="Proteomes" id="UP000048984">
    <property type="component" value="Unassembled WGS sequence"/>
</dbReference>
<reference evidence="4 5" key="2">
    <citation type="submission" date="2015-10" db="EMBL/GenBank/DDBJ databases">
        <title>Draft Genome Sequence of Prosthecomicrobium hirschii ATCC 27832.</title>
        <authorList>
            <person name="Daniel J."/>
            <person name="Givan S.A."/>
            <person name="Brun Y.V."/>
            <person name="Brown P.J."/>
        </authorList>
    </citation>
    <scope>NUCLEOTIDE SEQUENCE [LARGE SCALE GENOMIC DNA]</scope>
    <source>
        <strain evidence="4 5">16</strain>
    </source>
</reference>
<dbReference type="InterPro" id="IPR001638">
    <property type="entry name" value="Solute-binding_3/MltF_N"/>
</dbReference>
<protein>
    <recommendedName>
        <fullName evidence="3">Solute-binding protein family 3/N-terminal domain-containing protein</fullName>
    </recommendedName>
</protein>
<accession>A0A0P6W0Y7</accession>